<evidence type="ECO:0000313" key="3">
    <source>
        <dbReference type="Proteomes" id="UP000279859"/>
    </source>
</evidence>
<dbReference type="Gene3D" id="3.40.430.10">
    <property type="entry name" value="Dihydrofolate Reductase, subunit A"/>
    <property type="match status" value="1"/>
</dbReference>
<keyword evidence="3" id="KW-1185">Reference proteome</keyword>
<dbReference type="SUPFAM" id="SSF53597">
    <property type="entry name" value="Dihydrofolate reductase-like"/>
    <property type="match status" value="1"/>
</dbReference>
<dbReference type="RefSeq" id="WP_123045420.1">
    <property type="nucleotide sequence ID" value="NZ_RDSR01000007.1"/>
</dbReference>
<organism evidence="2 3">
    <name type="scientific">Cryobacterium tepidiphilum</name>
    <dbReference type="NCBI Taxonomy" id="2486026"/>
    <lineage>
        <taxon>Bacteria</taxon>
        <taxon>Bacillati</taxon>
        <taxon>Actinomycetota</taxon>
        <taxon>Actinomycetes</taxon>
        <taxon>Micrococcales</taxon>
        <taxon>Microbacteriaceae</taxon>
        <taxon>Cryobacterium</taxon>
    </lineage>
</organism>
<dbReference type="Proteomes" id="UP000279859">
    <property type="component" value="Unassembled WGS sequence"/>
</dbReference>
<dbReference type="GO" id="GO:0008703">
    <property type="term" value="F:5-amino-6-(5-phosphoribosylamino)uracil reductase activity"/>
    <property type="evidence" value="ECO:0007669"/>
    <property type="project" value="InterPro"/>
</dbReference>
<dbReference type="PANTHER" id="PTHR38011:SF11">
    <property type="entry name" value="2,5-DIAMINO-6-RIBOSYLAMINO-4(3H)-PYRIMIDINONE 5'-PHOSPHATE REDUCTASE"/>
    <property type="match status" value="1"/>
</dbReference>
<evidence type="ECO:0000259" key="1">
    <source>
        <dbReference type="Pfam" id="PF01872"/>
    </source>
</evidence>
<dbReference type="PANTHER" id="PTHR38011">
    <property type="entry name" value="DIHYDROFOLATE REDUCTASE FAMILY PROTEIN (AFU_ORTHOLOGUE AFUA_8G06820)"/>
    <property type="match status" value="1"/>
</dbReference>
<dbReference type="InterPro" id="IPR024072">
    <property type="entry name" value="DHFR-like_dom_sf"/>
</dbReference>
<comment type="caution">
    <text evidence="2">The sequence shown here is derived from an EMBL/GenBank/DDBJ whole genome shotgun (WGS) entry which is preliminary data.</text>
</comment>
<dbReference type="Pfam" id="PF01872">
    <property type="entry name" value="RibD_C"/>
    <property type="match status" value="1"/>
</dbReference>
<dbReference type="InterPro" id="IPR050765">
    <property type="entry name" value="Riboflavin_Biosynth_HTPR"/>
</dbReference>
<dbReference type="GO" id="GO:0009231">
    <property type="term" value="P:riboflavin biosynthetic process"/>
    <property type="evidence" value="ECO:0007669"/>
    <property type="project" value="InterPro"/>
</dbReference>
<gene>
    <name evidence="2" type="ORF">EEJ31_06185</name>
</gene>
<dbReference type="OrthoDB" id="3427770at2"/>
<sequence length="173" mass="18705">MATIYYAASSLDGFIADPDNSLSWLLTRDVDASGPMGYDAFIASVGALAMGATTYQWLLDHDDGRWPYAMPCWVFTHRDLLGRDGDIRFTSADPAAVHAEMAEAADEQNIWLVGGGDLVGQFADAGCLDEVWVQYAPVTLGSGAPLLPRRIEFRLEELAKNGEFACARLAVVG</sequence>
<dbReference type="InterPro" id="IPR002734">
    <property type="entry name" value="RibDG_C"/>
</dbReference>
<dbReference type="AlphaFoldDB" id="A0A3M8LED7"/>
<name>A0A3M8LED7_9MICO</name>
<feature type="domain" description="Bacterial bifunctional deaminase-reductase C-terminal" evidence="1">
    <location>
        <begin position="7"/>
        <end position="153"/>
    </location>
</feature>
<dbReference type="EMBL" id="RDSR01000007">
    <property type="protein sequence ID" value="RNE63810.1"/>
    <property type="molecule type" value="Genomic_DNA"/>
</dbReference>
<evidence type="ECO:0000313" key="2">
    <source>
        <dbReference type="EMBL" id="RNE63810.1"/>
    </source>
</evidence>
<reference evidence="2 3" key="1">
    <citation type="submission" date="2018-11" db="EMBL/GenBank/DDBJ databases">
        <title>Cryobacterium sp. nov., isolated from rhizosphere soil of lettuce.</title>
        <authorList>
            <person name="Wang Y."/>
        </authorList>
    </citation>
    <scope>NUCLEOTIDE SEQUENCE [LARGE SCALE GENOMIC DNA]</scope>
    <source>
        <strain evidence="2 3">NEAU-85</strain>
    </source>
</reference>
<proteinExistence type="predicted"/>
<protein>
    <submittedName>
        <fullName evidence="2">Dihydrofolate reductase</fullName>
    </submittedName>
</protein>
<accession>A0A3M8LED7</accession>